<feature type="compositionally biased region" description="Polar residues" evidence="1">
    <location>
        <begin position="55"/>
        <end position="73"/>
    </location>
</feature>
<name>A0ABV1IW17_9FIRM</name>
<sequence length="136" mass="15097">MGVEAEFQACAKNLNDSIKREMARKGAMATNTLRNVELEVLSKGGSGKKYKRLPNRSSAPGETPAPQSGNLRQDWNDETLIEGNRVTSRLKSNVKYAGWLEDGTKKMAKRPFVNPIKKKAEPEVVKIFGSDFEVTL</sequence>
<evidence type="ECO:0000313" key="2">
    <source>
        <dbReference type="EMBL" id="MEQ2711405.1"/>
    </source>
</evidence>
<protein>
    <recommendedName>
        <fullName evidence="4">Phage protein, HK97 gp10 family</fullName>
    </recommendedName>
</protein>
<feature type="region of interest" description="Disordered" evidence="1">
    <location>
        <begin position="44"/>
        <end position="78"/>
    </location>
</feature>
<dbReference type="RefSeq" id="WP_022374805.1">
    <property type="nucleotide sequence ID" value="NZ_JBBNIN010000013.1"/>
</dbReference>
<keyword evidence="3" id="KW-1185">Reference proteome</keyword>
<proteinExistence type="predicted"/>
<dbReference type="EMBL" id="JBBNIN010000013">
    <property type="protein sequence ID" value="MEQ2711405.1"/>
    <property type="molecule type" value="Genomic_DNA"/>
</dbReference>
<comment type="caution">
    <text evidence="2">The sequence shown here is derived from an EMBL/GenBank/DDBJ whole genome shotgun (WGS) entry which is preliminary data.</text>
</comment>
<evidence type="ECO:0008006" key="4">
    <source>
        <dbReference type="Google" id="ProtNLM"/>
    </source>
</evidence>
<accession>A0ABV1IW17</accession>
<organism evidence="2 3">
    <name type="scientific">Anaerostipes amylophilus</name>
    <dbReference type="NCBI Taxonomy" id="2981779"/>
    <lineage>
        <taxon>Bacteria</taxon>
        <taxon>Bacillati</taxon>
        <taxon>Bacillota</taxon>
        <taxon>Clostridia</taxon>
        <taxon>Lachnospirales</taxon>
        <taxon>Lachnospiraceae</taxon>
        <taxon>Anaerostipes</taxon>
    </lineage>
</organism>
<dbReference type="Proteomes" id="UP001482154">
    <property type="component" value="Unassembled WGS sequence"/>
</dbReference>
<evidence type="ECO:0000313" key="3">
    <source>
        <dbReference type="Proteomes" id="UP001482154"/>
    </source>
</evidence>
<reference evidence="2 3" key="1">
    <citation type="submission" date="2024-04" db="EMBL/GenBank/DDBJ databases">
        <title>Human intestinal bacterial collection.</title>
        <authorList>
            <person name="Pauvert C."/>
            <person name="Hitch T.C.A."/>
            <person name="Clavel T."/>
        </authorList>
    </citation>
    <scope>NUCLEOTIDE SEQUENCE [LARGE SCALE GENOMIC DNA]</scope>
    <source>
        <strain evidence="2 3">CLA-AA-H249</strain>
    </source>
</reference>
<gene>
    <name evidence="2" type="ORF">AAAU51_09485</name>
</gene>
<evidence type="ECO:0000256" key="1">
    <source>
        <dbReference type="SAM" id="MobiDB-lite"/>
    </source>
</evidence>